<accession>A0AAD6Z4M9</accession>
<evidence type="ECO:0000313" key="5">
    <source>
        <dbReference type="Proteomes" id="UP001218218"/>
    </source>
</evidence>
<dbReference type="PROSITE" id="PS50902">
    <property type="entry name" value="FLAVODOXIN_LIKE"/>
    <property type="match status" value="1"/>
</dbReference>
<evidence type="ECO:0000256" key="2">
    <source>
        <dbReference type="ARBA" id="ARBA00023797"/>
    </source>
</evidence>
<evidence type="ECO:0000259" key="3">
    <source>
        <dbReference type="PROSITE" id="PS50902"/>
    </source>
</evidence>
<dbReference type="PRINTS" id="PR00371">
    <property type="entry name" value="FPNCR"/>
</dbReference>
<dbReference type="GO" id="GO:0050660">
    <property type="term" value="F:flavin adenine dinucleotide binding"/>
    <property type="evidence" value="ECO:0007669"/>
    <property type="project" value="TreeGrafter"/>
</dbReference>
<dbReference type="EC" id="1.6.2.4" evidence="2"/>
<name>A0AAD6Z4M9_9AGAR</name>
<dbReference type="Gene3D" id="3.40.50.360">
    <property type="match status" value="1"/>
</dbReference>
<dbReference type="GO" id="GO:0003958">
    <property type="term" value="F:NADPH-hemoprotein reductase activity"/>
    <property type="evidence" value="ECO:0007669"/>
    <property type="project" value="UniProtKB-EC"/>
</dbReference>
<dbReference type="PANTHER" id="PTHR19384:SF17">
    <property type="entry name" value="NADPH--CYTOCHROME P450 REDUCTASE"/>
    <property type="match status" value="1"/>
</dbReference>
<dbReference type="GO" id="GO:0010181">
    <property type="term" value="F:FMN binding"/>
    <property type="evidence" value="ECO:0007669"/>
    <property type="project" value="InterPro"/>
</dbReference>
<comment type="caution">
    <text evidence="4">The sequence shown here is derived from an EMBL/GenBank/DDBJ whole genome shotgun (WGS) entry which is preliminary data.</text>
</comment>
<keyword evidence="5" id="KW-1185">Reference proteome</keyword>
<dbReference type="InterPro" id="IPR001709">
    <property type="entry name" value="Flavoprot_Pyr_Nucl_cyt_Rdtase"/>
</dbReference>
<keyword evidence="1" id="KW-0285">Flavoprotein</keyword>
<dbReference type="InterPro" id="IPR001094">
    <property type="entry name" value="Flavdoxin-like"/>
</dbReference>
<proteinExistence type="predicted"/>
<dbReference type="InterPro" id="IPR039261">
    <property type="entry name" value="FNR_nucleotide-bd"/>
</dbReference>
<gene>
    <name evidence="4" type="ORF">DFH08DRAFT_976020</name>
</gene>
<dbReference type="Pfam" id="PF00258">
    <property type="entry name" value="Flavodoxin_1"/>
    <property type="match status" value="1"/>
</dbReference>
<dbReference type="Gene3D" id="3.40.50.80">
    <property type="entry name" value="Nucleotide-binding domain of ferredoxin-NADP reductase (FNR) module"/>
    <property type="match status" value="1"/>
</dbReference>
<dbReference type="SUPFAM" id="SSF52218">
    <property type="entry name" value="Flavoproteins"/>
    <property type="match status" value="1"/>
</dbReference>
<dbReference type="GO" id="GO:0005829">
    <property type="term" value="C:cytosol"/>
    <property type="evidence" value="ECO:0007669"/>
    <property type="project" value="TreeGrafter"/>
</dbReference>
<dbReference type="AlphaFoldDB" id="A0AAD6Z4M9"/>
<dbReference type="InterPro" id="IPR029039">
    <property type="entry name" value="Flavoprotein-like_sf"/>
</dbReference>
<evidence type="ECO:0000256" key="1">
    <source>
        <dbReference type="ARBA" id="ARBA00022630"/>
    </source>
</evidence>
<protein>
    <recommendedName>
        <fullName evidence="2">NADPH--hemoprotein reductase</fullName>
        <ecNumber evidence="2">1.6.2.4</ecNumber>
    </recommendedName>
</protein>
<dbReference type="SUPFAM" id="SSF52343">
    <property type="entry name" value="Ferredoxin reductase-like, C-terminal NADP-linked domain"/>
    <property type="match status" value="1"/>
</dbReference>
<reference evidence="4" key="1">
    <citation type="submission" date="2023-03" db="EMBL/GenBank/DDBJ databases">
        <title>Massive genome expansion in bonnet fungi (Mycena s.s.) driven by repeated elements and novel gene families across ecological guilds.</title>
        <authorList>
            <consortium name="Lawrence Berkeley National Laboratory"/>
            <person name="Harder C.B."/>
            <person name="Miyauchi S."/>
            <person name="Viragh M."/>
            <person name="Kuo A."/>
            <person name="Thoen E."/>
            <person name="Andreopoulos B."/>
            <person name="Lu D."/>
            <person name="Skrede I."/>
            <person name="Drula E."/>
            <person name="Henrissat B."/>
            <person name="Morin E."/>
            <person name="Kohler A."/>
            <person name="Barry K."/>
            <person name="LaButti K."/>
            <person name="Morin E."/>
            <person name="Salamov A."/>
            <person name="Lipzen A."/>
            <person name="Mereny Z."/>
            <person name="Hegedus B."/>
            <person name="Baldrian P."/>
            <person name="Stursova M."/>
            <person name="Weitz H."/>
            <person name="Taylor A."/>
            <person name="Grigoriev I.V."/>
            <person name="Nagy L.G."/>
            <person name="Martin F."/>
            <person name="Kauserud H."/>
        </authorList>
    </citation>
    <scope>NUCLEOTIDE SEQUENCE</scope>
    <source>
        <strain evidence="4">CBHHK002</strain>
    </source>
</reference>
<feature type="domain" description="Flavodoxin-like" evidence="3">
    <location>
        <begin position="1"/>
        <end position="137"/>
    </location>
</feature>
<dbReference type="PRINTS" id="PR00369">
    <property type="entry name" value="FLAVODOXIN"/>
</dbReference>
<dbReference type="InterPro" id="IPR008254">
    <property type="entry name" value="Flavodoxin/NO_synth"/>
</dbReference>
<dbReference type="Proteomes" id="UP001218218">
    <property type="component" value="Unassembled WGS sequence"/>
</dbReference>
<evidence type="ECO:0000313" key="4">
    <source>
        <dbReference type="EMBL" id="KAJ7306289.1"/>
    </source>
</evidence>
<dbReference type="EMBL" id="JARIHO010000093">
    <property type="protein sequence ID" value="KAJ7306289.1"/>
    <property type="molecule type" value="Genomic_DNA"/>
</dbReference>
<dbReference type="SUPFAM" id="SSF63380">
    <property type="entry name" value="Riboflavin synthase domain-like"/>
    <property type="match status" value="1"/>
</dbReference>
<sequence length="487" mass="52372">MAGDVAAKARQLGFAEVHVVSFGDSPLADPTKTAEIAAGSNFFLIFVATYNGETPDSALSFSDLLDAEIKAGNSSRFAGINFCVFGAGNTQWGPTFQAFPNDANLAALGGNRIFEKGTGDSNGDQDAHFTQWTTRLWAATAANFGVEFVPHPPPSSAEPFVSQPPIPGFVGATLRANIELVDEDTPMPRGMRLLNFDELLLYYADLVEPLHRSGLMVLFSFLPDSEKFKDLRETLSAAGAAPDKAKSFTKKNSNFSELIANYPSLAQVLDLQKLLVVLRATQLDSPLADPRVAKLCVGVENSRATDHQGLCSSFLARAQVGHVVWVRARSAQESFHLSNDPAIPVIMVAAGTGISAFLGFLAQGIKVQEHGGQAPVCLFYGTSYHDMPSLRRHVFADDGTVLVEAAYSEEDSPRRFAQHILIRDALKIWSDLSNNGRVYVCGSATRVGEGVRQALTQIAVQVGGVVDPAAWFAGVKKEGRYGEDVFG</sequence>
<dbReference type="InterPro" id="IPR017938">
    <property type="entry name" value="Riboflavin_synthase-like_b-brl"/>
</dbReference>
<organism evidence="4 5">
    <name type="scientific">Mycena albidolilacea</name>
    <dbReference type="NCBI Taxonomy" id="1033008"/>
    <lineage>
        <taxon>Eukaryota</taxon>
        <taxon>Fungi</taxon>
        <taxon>Dikarya</taxon>
        <taxon>Basidiomycota</taxon>
        <taxon>Agaricomycotina</taxon>
        <taxon>Agaricomycetes</taxon>
        <taxon>Agaricomycetidae</taxon>
        <taxon>Agaricales</taxon>
        <taxon>Marasmiineae</taxon>
        <taxon>Mycenaceae</taxon>
        <taxon>Mycena</taxon>
    </lineage>
</organism>
<dbReference type="PANTHER" id="PTHR19384">
    <property type="entry name" value="NITRIC OXIDE SYNTHASE-RELATED"/>
    <property type="match status" value="1"/>
</dbReference>